<dbReference type="Pfam" id="PF00672">
    <property type="entry name" value="HAMP"/>
    <property type="match status" value="1"/>
</dbReference>
<dbReference type="InterPro" id="IPR047347">
    <property type="entry name" value="YvaQ-like_sensor"/>
</dbReference>
<dbReference type="Pfam" id="PF12729">
    <property type="entry name" value="4HB_MCP_1"/>
    <property type="match status" value="1"/>
</dbReference>
<dbReference type="Gene3D" id="1.10.287.950">
    <property type="entry name" value="Methyl-accepting chemotaxis protein"/>
    <property type="match status" value="1"/>
</dbReference>
<dbReference type="PANTHER" id="PTHR43531">
    <property type="entry name" value="PROTEIN ICFG"/>
    <property type="match status" value="1"/>
</dbReference>
<evidence type="ECO:0000256" key="5">
    <source>
        <dbReference type="SAM" id="Phobius"/>
    </source>
</evidence>
<dbReference type="SMART" id="SM00283">
    <property type="entry name" value="MA"/>
    <property type="match status" value="1"/>
</dbReference>
<name>A0ABU9BUT9_9BURK</name>
<keyword evidence="5" id="KW-0472">Membrane</keyword>
<evidence type="ECO:0000256" key="4">
    <source>
        <dbReference type="SAM" id="MobiDB-lite"/>
    </source>
</evidence>
<dbReference type="InterPro" id="IPR004090">
    <property type="entry name" value="Chemotax_Me-accpt_rcpt"/>
</dbReference>
<dbReference type="PRINTS" id="PR00260">
    <property type="entry name" value="CHEMTRNSDUCR"/>
</dbReference>
<accession>A0ABU9BUT9</accession>
<dbReference type="InterPro" id="IPR003660">
    <property type="entry name" value="HAMP_dom"/>
</dbReference>
<gene>
    <name evidence="8" type="ORF">AACH06_22420</name>
</gene>
<keyword evidence="1" id="KW-0488">Methylation</keyword>
<dbReference type="InterPro" id="IPR051310">
    <property type="entry name" value="MCP_chemotaxis"/>
</dbReference>
<keyword evidence="5" id="KW-0812">Transmembrane</keyword>
<dbReference type="SUPFAM" id="SSF58104">
    <property type="entry name" value="Methyl-accepting chemotaxis protein (MCP) signaling domain"/>
    <property type="match status" value="1"/>
</dbReference>
<feature type="transmembrane region" description="Helical" evidence="5">
    <location>
        <begin position="15"/>
        <end position="35"/>
    </location>
</feature>
<proteinExistence type="inferred from homology"/>
<dbReference type="Proteomes" id="UP001371218">
    <property type="component" value="Unassembled WGS sequence"/>
</dbReference>
<feature type="transmembrane region" description="Helical" evidence="5">
    <location>
        <begin position="197"/>
        <end position="218"/>
    </location>
</feature>
<evidence type="ECO:0000259" key="7">
    <source>
        <dbReference type="PROSITE" id="PS50885"/>
    </source>
</evidence>
<dbReference type="CDD" id="cd19411">
    <property type="entry name" value="MCP2201-like_sensor"/>
    <property type="match status" value="1"/>
</dbReference>
<evidence type="ECO:0000259" key="6">
    <source>
        <dbReference type="PROSITE" id="PS50111"/>
    </source>
</evidence>
<comment type="similarity">
    <text evidence="2">Belongs to the methyl-accepting chemotaxis (MCP) protein family.</text>
</comment>
<dbReference type="SMART" id="SM00304">
    <property type="entry name" value="HAMP"/>
    <property type="match status" value="1"/>
</dbReference>
<dbReference type="InterPro" id="IPR004089">
    <property type="entry name" value="MCPsignal_dom"/>
</dbReference>
<keyword evidence="9" id="KW-1185">Reference proteome</keyword>
<comment type="caution">
    <text evidence="8">The sequence shown here is derived from an EMBL/GenBank/DDBJ whole genome shotgun (WGS) entry which is preliminary data.</text>
</comment>
<dbReference type="CDD" id="cd11386">
    <property type="entry name" value="MCP_signal"/>
    <property type="match status" value="1"/>
</dbReference>
<dbReference type="PANTHER" id="PTHR43531:SF14">
    <property type="entry name" value="METHYL-ACCEPTING CHEMOTAXIS PROTEIN I-RELATED"/>
    <property type="match status" value="1"/>
</dbReference>
<sequence>MPAYSLSHLSIGRRLGLGFGLILALLVLVAAFGLYQMRGMAARMQHLVELTNAKSTIASQMMGEIKQQAIHVRNITLLTDEKEIAAEASGLALANQRYDEAAKRLIDTIAADTESRPAEQELAQAIAAAADQTRPLMKRAADQGGSGDVINATETLMKKARPLEDAWRAKVGELLTLEAQIGQEAYTEAQAAQRRGWAVVITAVAVALAGGLLVGWRITRGVQKPINSAIRVAERIAQGDLGSNVQVDSHDEIGRLLQALADMQATLRRLVGEIRSTAESIQVASAEVATGNMDLSQRTEQAASNLQRTSSSMEQLTHTVQSSADSASTANQLASSSAQVAARGGEVVSQVVSTMQAIDASSKRIGDIIGVIDGIAFQTNILALNAAVEAARAGEQGRGFAVVAGEVRSLAQRSAKAATEIKSLIGSSTERVEQGTRLVGDAGQTMDEIVSSVRRVSDIIGEITAASAEQSHGIATINASVTQLDQVTQQNAALVEQSAAAAESLREQAVRLNGLVSTFKLDETA</sequence>
<keyword evidence="5" id="KW-1133">Transmembrane helix</keyword>
<dbReference type="RefSeq" id="WP_341428010.1">
    <property type="nucleotide sequence ID" value="NZ_JBBUTG010000018.1"/>
</dbReference>
<protein>
    <submittedName>
        <fullName evidence="8">Methyl-accepting chemotaxis protein</fullName>
    </submittedName>
</protein>
<evidence type="ECO:0000313" key="9">
    <source>
        <dbReference type="Proteomes" id="UP001371218"/>
    </source>
</evidence>
<evidence type="ECO:0000256" key="1">
    <source>
        <dbReference type="ARBA" id="ARBA00022481"/>
    </source>
</evidence>
<dbReference type="CDD" id="cd06225">
    <property type="entry name" value="HAMP"/>
    <property type="match status" value="1"/>
</dbReference>
<evidence type="ECO:0000256" key="2">
    <source>
        <dbReference type="ARBA" id="ARBA00029447"/>
    </source>
</evidence>
<dbReference type="Pfam" id="PF00015">
    <property type="entry name" value="MCPsignal"/>
    <property type="match status" value="1"/>
</dbReference>
<evidence type="ECO:0000313" key="8">
    <source>
        <dbReference type="EMBL" id="MEK8033586.1"/>
    </source>
</evidence>
<organism evidence="8 9">
    <name type="scientific">Ideonella lacteola</name>
    <dbReference type="NCBI Taxonomy" id="2984193"/>
    <lineage>
        <taxon>Bacteria</taxon>
        <taxon>Pseudomonadati</taxon>
        <taxon>Pseudomonadota</taxon>
        <taxon>Betaproteobacteria</taxon>
        <taxon>Burkholderiales</taxon>
        <taxon>Sphaerotilaceae</taxon>
        <taxon>Ideonella</taxon>
    </lineage>
</organism>
<dbReference type="PROSITE" id="PS50111">
    <property type="entry name" value="CHEMOTAXIS_TRANSDUC_2"/>
    <property type="match status" value="1"/>
</dbReference>
<feature type="domain" description="HAMP" evidence="7">
    <location>
        <begin position="220"/>
        <end position="272"/>
    </location>
</feature>
<dbReference type="InterPro" id="IPR024478">
    <property type="entry name" value="HlyB_4HB_MCP"/>
</dbReference>
<feature type="region of interest" description="Disordered" evidence="4">
    <location>
        <begin position="306"/>
        <end position="328"/>
    </location>
</feature>
<feature type="domain" description="Methyl-accepting transducer" evidence="6">
    <location>
        <begin position="277"/>
        <end position="506"/>
    </location>
</feature>
<dbReference type="EMBL" id="JBBUTG010000018">
    <property type="protein sequence ID" value="MEK8033586.1"/>
    <property type="molecule type" value="Genomic_DNA"/>
</dbReference>
<dbReference type="PROSITE" id="PS50885">
    <property type="entry name" value="HAMP"/>
    <property type="match status" value="1"/>
</dbReference>
<keyword evidence="3" id="KW-0807">Transducer</keyword>
<evidence type="ECO:0000256" key="3">
    <source>
        <dbReference type="PROSITE-ProRule" id="PRU00284"/>
    </source>
</evidence>
<reference evidence="8 9" key="1">
    <citation type="submission" date="2024-04" db="EMBL/GenBank/DDBJ databases">
        <title>Novel species of the genus Ideonella isolated from streams.</title>
        <authorList>
            <person name="Lu H."/>
        </authorList>
    </citation>
    <scope>NUCLEOTIDE SEQUENCE [LARGE SCALE GENOMIC DNA]</scope>
    <source>
        <strain evidence="8 9">DXS29W</strain>
    </source>
</reference>